<evidence type="ECO:0000256" key="3">
    <source>
        <dbReference type="SAM" id="SignalP"/>
    </source>
</evidence>
<evidence type="ECO:0000256" key="1">
    <source>
        <dbReference type="ARBA" id="ARBA00022729"/>
    </source>
</evidence>
<proteinExistence type="predicted"/>
<feature type="signal peptide" evidence="3">
    <location>
        <begin position="1"/>
        <end position="18"/>
    </location>
</feature>
<dbReference type="EMBL" id="JBEUOH010000007">
    <property type="protein sequence ID" value="KAL0892197.1"/>
    <property type="molecule type" value="Genomic_DNA"/>
</dbReference>
<evidence type="ECO:0000256" key="2">
    <source>
        <dbReference type="PROSITE-ProRule" id="PRU00497"/>
    </source>
</evidence>
<dbReference type="InterPro" id="IPR000618">
    <property type="entry name" value="Insect_cuticle"/>
</dbReference>
<evidence type="ECO:0000313" key="5">
    <source>
        <dbReference type="Proteomes" id="UP001549920"/>
    </source>
</evidence>
<evidence type="ECO:0000313" key="4">
    <source>
        <dbReference type="EMBL" id="KAL0892197.1"/>
    </source>
</evidence>
<dbReference type="PROSITE" id="PS51155">
    <property type="entry name" value="CHIT_BIND_RR_2"/>
    <property type="match status" value="1"/>
</dbReference>
<protein>
    <submittedName>
        <fullName evidence="4">Uncharacterized protein</fullName>
    </submittedName>
</protein>
<keyword evidence="2" id="KW-0193">Cuticle</keyword>
<gene>
    <name evidence="4" type="ORF">ABMA27_015385</name>
</gene>
<feature type="chain" id="PRO_5045201739" evidence="3">
    <location>
        <begin position="19"/>
        <end position="152"/>
    </location>
</feature>
<sequence>MNFVTISAVLMVAGIVNAEIEFDTKNIANGEYAYMYHDGLYSKDETGKLDSEGNSVVTGQYRYVLGDKEYVVTYTADKDGFYPKIKILEYELGRMRSLISLLSGLIIHIYYLYNVTNIKLHFPSLNKLIKLVDYSLSIALFMWGRYLPFLQT</sequence>
<reference evidence="4 5" key="1">
    <citation type="submission" date="2024-06" db="EMBL/GenBank/DDBJ databases">
        <title>A chromosome-level genome assembly of beet webworm, Loxostege sticticalis.</title>
        <authorList>
            <person name="Zhang Y."/>
        </authorList>
    </citation>
    <scope>NUCLEOTIDE SEQUENCE [LARGE SCALE GENOMIC DNA]</scope>
    <source>
        <strain evidence="4">AQ026</strain>
        <tissue evidence="4">Whole body</tissue>
    </source>
</reference>
<comment type="caution">
    <text evidence="4">The sequence shown here is derived from an EMBL/GenBank/DDBJ whole genome shotgun (WGS) entry which is preliminary data.</text>
</comment>
<accession>A0ABR3I7E9</accession>
<keyword evidence="5" id="KW-1185">Reference proteome</keyword>
<organism evidence="4 5">
    <name type="scientific">Loxostege sticticalis</name>
    <name type="common">Beet webworm moth</name>
    <dbReference type="NCBI Taxonomy" id="481309"/>
    <lineage>
        <taxon>Eukaryota</taxon>
        <taxon>Metazoa</taxon>
        <taxon>Ecdysozoa</taxon>
        <taxon>Arthropoda</taxon>
        <taxon>Hexapoda</taxon>
        <taxon>Insecta</taxon>
        <taxon>Pterygota</taxon>
        <taxon>Neoptera</taxon>
        <taxon>Endopterygota</taxon>
        <taxon>Lepidoptera</taxon>
        <taxon>Glossata</taxon>
        <taxon>Ditrysia</taxon>
        <taxon>Pyraloidea</taxon>
        <taxon>Crambidae</taxon>
        <taxon>Pyraustinae</taxon>
        <taxon>Loxostege</taxon>
    </lineage>
</organism>
<dbReference type="Pfam" id="PF00379">
    <property type="entry name" value="Chitin_bind_4"/>
    <property type="match status" value="1"/>
</dbReference>
<keyword evidence="1 3" id="KW-0732">Signal</keyword>
<dbReference type="Proteomes" id="UP001549920">
    <property type="component" value="Unassembled WGS sequence"/>
</dbReference>
<name>A0ABR3I7E9_LOXSC</name>